<keyword evidence="3" id="KW-1185">Reference proteome</keyword>
<dbReference type="PANTHER" id="PTHR43238">
    <property type="entry name" value="GDP-L-FUCOSE SYNTHASE"/>
    <property type="match status" value="1"/>
</dbReference>
<evidence type="ECO:0000313" key="3">
    <source>
        <dbReference type="Proteomes" id="UP000199488"/>
    </source>
</evidence>
<dbReference type="InterPro" id="IPR036291">
    <property type="entry name" value="NAD(P)-bd_dom_sf"/>
</dbReference>
<organism evidence="2 3">
    <name type="scientific">Marinococcus luteus</name>
    <dbReference type="NCBI Taxonomy" id="1122204"/>
    <lineage>
        <taxon>Bacteria</taxon>
        <taxon>Bacillati</taxon>
        <taxon>Bacillota</taxon>
        <taxon>Bacilli</taxon>
        <taxon>Bacillales</taxon>
        <taxon>Bacillaceae</taxon>
        <taxon>Marinococcus</taxon>
    </lineage>
</organism>
<dbReference type="GO" id="GO:0050577">
    <property type="term" value="F:GDP-L-fucose synthase activity"/>
    <property type="evidence" value="ECO:0007669"/>
    <property type="project" value="TreeGrafter"/>
</dbReference>
<dbReference type="SUPFAM" id="SSF51735">
    <property type="entry name" value="NAD(P)-binding Rossmann-fold domains"/>
    <property type="match status" value="1"/>
</dbReference>
<protein>
    <submittedName>
        <fullName evidence="2">GDP-L-fucose synthase</fullName>
    </submittedName>
</protein>
<feature type="domain" description="NAD-dependent epimerase/dehydratase" evidence="1">
    <location>
        <begin position="16"/>
        <end position="232"/>
    </location>
</feature>
<accession>A0A1H2THN1</accession>
<dbReference type="Gene3D" id="3.40.50.720">
    <property type="entry name" value="NAD(P)-binding Rossmann-like Domain"/>
    <property type="match status" value="1"/>
</dbReference>
<gene>
    <name evidence="2" type="ORF">SAMN05421781_1407</name>
</gene>
<dbReference type="OrthoDB" id="2958003at2"/>
<evidence type="ECO:0000259" key="1">
    <source>
        <dbReference type="Pfam" id="PF01370"/>
    </source>
</evidence>
<dbReference type="InterPro" id="IPR001509">
    <property type="entry name" value="Epimerase_deHydtase"/>
</dbReference>
<dbReference type="EMBL" id="FNNC01000002">
    <property type="protein sequence ID" value="SDW43310.1"/>
    <property type="molecule type" value="Genomic_DNA"/>
</dbReference>
<dbReference type="RefSeq" id="WP_091612934.1">
    <property type="nucleotide sequence ID" value="NZ_FNNC01000002.1"/>
</dbReference>
<dbReference type="Gene3D" id="3.90.25.10">
    <property type="entry name" value="UDP-galactose 4-epimerase, domain 1"/>
    <property type="match status" value="1"/>
</dbReference>
<dbReference type="AlphaFoldDB" id="A0A1H2THN1"/>
<dbReference type="Proteomes" id="UP000199488">
    <property type="component" value="Unassembled WGS sequence"/>
</dbReference>
<dbReference type="STRING" id="1122204.SAMN05421781_1407"/>
<proteinExistence type="predicted"/>
<dbReference type="Pfam" id="PF01370">
    <property type="entry name" value="Epimerase"/>
    <property type="match status" value="1"/>
</dbReference>
<reference evidence="2 3" key="1">
    <citation type="submission" date="2016-10" db="EMBL/GenBank/DDBJ databases">
        <authorList>
            <person name="de Groot N.N."/>
        </authorList>
    </citation>
    <scope>NUCLEOTIDE SEQUENCE [LARGE SCALE GENOMIC DNA]</scope>
    <source>
        <strain evidence="2 3">DSM 23126</strain>
    </source>
</reference>
<dbReference type="PANTHER" id="PTHR43238:SF1">
    <property type="entry name" value="GDP-L-FUCOSE SYNTHASE"/>
    <property type="match status" value="1"/>
</dbReference>
<name>A0A1H2THN1_9BACI</name>
<evidence type="ECO:0000313" key="2">
    <source>
        <dbReference type="EMBL" id="SDW43310.1"/>
    </source>
</evidence>
<sequence>MDKQAKIYVTNHQERAGSAIYHYLLKQGYENVVVRTGVDTGMESIQAVNTFFAEENIEYVFMTDGYEYAESNTTVGLQARRWQQANVLEASARYNVKKLLYLGDIHVYPKYTPQPLKETFLQRGIIDEVYAEQTQVTREGIALCRAYNRASNTNFHISVAPRMYAVEDMNRRSGMVADAMQRCIQARDQWQAKVEIPEKEPAFQELIYGEDLASGCVFVMNHYNEKGPVNIGTEREVSAKELVMLIKRITGYRGAVFFTGSGSGGLRRKTLDTSKINRYGWYPEVSIAKGLQALYQWGTERDRAGRA</sequence>